<dbReference type="GO" id="GO:0046872">
    <property type="term" value="F:metal ion binding"/>
    <property type="evidence" value="ECO:0007669"/>
    <property type="project" value="UniProtKB-KW"/>
</dbReference>
<dbReference type="PANTHER" id="PTHR33938">
    <property type="entry name" value="FERULOYL ESTERASE B-RELATED"/>
    <property type="match status" value="1"/>
</dbReference>
<evidence type="ECO:0000256" key="1">
    <source>
        <dbReference type="ARBA" id="ARBA00006249"/>
    </source>
</evidence>
<dbReference type="SUPFAM" id="SSF53474">
    <property type="entry name" value="alpha/beta-Hydrolases"/>
    <property type="match status" value="1"/>
</dbReference>
<dbReference type="EMBL" id="JAULSR010000001">
    <property type="protein sequence ID" value="KAK0637447.1"/>
    <property type="molecule type" value="Genomic_DNA"/>
</dbReference>
<keyword evidence="4 8" id="KW-0732">Signal</keyword>
<evidence type="ECO:0000313" key="10">
    <source>
        <dbReference type="Proteomes" id="UP001174934"/>
    </source>
</evidence>
<evidence type="ECO:0000256" key="4">
    <source>
        <dbReference type="ARBA" id="ARBA00022729"/>
    </source>
</evidence>
<dbReference type="InterPro" id="IPR029058">
    <property type="entry name" value="AB_hydrolase_fold"/>
</dbReference>
<keyword evidence="7" id="KW-1015">Disulfide bond</keyword>
<proteinExistence type="inferred from homology"/>
<evidence type="ECO:0000256" key="3">
    <source>
        <dbReference type="ARBA" id="ARBA00022723"/>
    </source>
</evidence>
<evidence type="ECO:0000256" key="2">
    <source>
        <dbReference type="ARBA" id="ARBA00022487"/>
    </source>
</evidence>
<feature type="signal peptide" evidence="8">
    <location>
        <begin position="1"/>
        <end position="24"/>
    </location>
</feature>
<dbReference type="Proteomes" id="UP001174934">
    <property type="component" value="Unassembled WGS sequence"/>
</dbReference>
<keyword evidence="3" id="KW-0479">Metal-binding</keyword>
<protein>
    <recommendedName>
        <fullName evidence="8">Carboxylic ester hydrolase</fullName>
        <ecNumber evidence="8">3.1.1.-</ecNumber>
    </recommendedName>
</protein>
<comment type="similarity">
    <text evidence="1 8">Belongs to the tannase family.</text>
</comment>
<dbReference type="AlphaFoldDB" id="A0AA40CGC1"/>
<keyword evidence="2" id="KW-0719">Serine esterase</keyword>
<keyword evidence="5 8" id="KW-0378">Hydrolase</keyword>
<evidence type="ECO:0000256" key="8">
    <source>
        <dbReference type="RuleBase" id="RU361238"/>
    </source>
</evidence>
<dbReference type="GO" id="GO:0030600">
    <property type="term" value="F:feruloyl esterase activity"/>
    <property type="evidence" value="ECO:0007669"/>
    <property type="project" value="UniProtKB-ARBA"/>
</dbReference>
<dbReference type="Pfam" id="PF07519">
    <property type="entry name" value="Tannase"/>
    <property type="match status" value="1"/>
</dbReference>
<gene>
    <name evidence="9" type="ORF">B0T17DRAFT_483913</name>
</gene>
<sequence length="603" mass="64757">MPSSLNLGLFALVSASSFFTRGECIEVKRNTPLSSICTAPYVQAALPAAGFYPGIAIDASSVQTTIVNNATFSSEWFPTSTISYCNVTFAYSHTNIPNDIVHVTYWVPSPSEFKNRYVSTGGGGLAINSGSRSIPTGIIAGAVSGLTDGGFGSFNTQWDAVFLAADGNVNWQSVHMFGYQAHHELATLGKEFAKKLFNPASGKIFSYYQGCSEGGREGWSQLQRFADQFDGAAIGAPAFRFGQQQVNHLTSNVIEQTLGYYPPPCELEKVVNLTIAACDPLDGRIDGVIARSDLCKLQFNIKSTIGTPYYCAASSGGGGGGPPGKRHLLDARQFPGGGSTPEQNGTISAKGVAVASAILAGLHDSQNRLAYLSYQPGAGFSDARTAYSPATSAWTLSISGLGGEWVRRFLQLKDEANLPSLAGVTYDTLRDWMAYGQAKYTDTLQTTHPDLTDLKAAGAKVVHVHGEADDSIPAASSVHYYESVKKVMFPALGFKEGSAALDEFYRLYLVPGGAHCGKNRAMPNGPWPQTTLQTVIDWVEKGVKPDVLSAVGGTDKGIDSLCRWPLRPLWKGTGKSAKMECVYDQKSVDTWKYEFDAYKLPVY</sequence>
<reference evidence="9" key="1">
    <citation type="submission" date="2023-06" db="EMBL/GenBank/DDBJ databases">
        <title>Genome-scale phylogeny and comparative genomics of the fungal order Sordariales.</title>
        <authorList>
            <consortium name="Lawrence Berkeley National Laboratory"/>
            <person name="Hensen N."/>
            <person name="Bonometti L."/>
            <person name="Westerberg I."/>
            <person name="Brannstrom I.O."/>
            <person name="Guillou S."/>
            <person name="Cros-Aarteil S."/>
            <person name="Calhoun S."/>
            <person name="Haridas S."/>
            <person name="Kuo A."/>
            <person name="Mondo S."/>
            <person name="Pangilinan J."/>
            <person name="Riley R."/>
            <person name="LaButti K."/>
            <person name="Andreopoulos B."/>
            <person name="Lipzen A."/>
            <person name="Chen C."/>
            <person name="Yanf M."/>
            <person name="Daum C."/>
            <person name="Ng V."/>
            <person name="Clum A."/>
            <person name="Steindorff A."/>
            <person name="Ohm R."/>
            <person name="Martin F."/>
            <person name="Silar P."/>
            <person name="Natvig D."/>
            <person name="Lalanne C."/>
            <person name="Gautier V."/>
            <person name="Ament-velasquez S.L."/>
            <person name="Kruys A."/>
            <person name="Hutchinson M.I."/>
            <person name="Powell A.J."/>
            <person name="Barry K."/>
            <person name="Miller A.N."/>
            <person name="Grigoriev I.V."/>
            <person name="Debuchy R."/>
            <person name="Gladieux P."/>
            <person name="Thoren M.H."/>
            <person name="Johannesson H."/>
        </authorList>
    </citation>
    <scope>NUCLEOTIDE SEQUENCE</scope>
    <source>
        <strain evidence="9">SMH3391-2</strain>
    </source>
</reference>
<comment type="caution">
    <text evidence="9">The sequence shown here is derived from an EMBL/GenBank/DDBJ whole genome shotgun (WGS) entry which is preliminary data.</text>
</comment>
<keyword evidence="10" id="KW-1185">Reference proteome</keyword>
<keyword evidence="6" id="KW-0106">Calcium</keyword>
<evidence type="ECO:0000313" key="9">
    <source>
        <dbReference type="EMBL" id="KAK0637447.1"/>
    </source>
</evidence>
<dbReference type="PANTHER" id="PTHR33938:SF16">
    <property type="entry name" value="CARBOXYLIC ESTER HYDROLASE"/>
    <property type="match status" value="1"/>
</dbReference>
<feature type="chain" id="PRO_5041485019" description="Carboxylic ester hydrolase" evidence="8">
    <location>
        <begin position="25"/>
        <end position="603"/>
    </location>
</feature>
<evidence type="ECO:0000256" key="7">
    <source>
        <dbReference type="ARBA" id="ARBA00023157"/>
    </source>
</evidence>
<accession>A0AA40CGC1</accession>
<name>A0AA40CGC1_9PEZI</name>
<dbReference type="EC" id="3.1.1.-" evidence="8"/>
<evidence type="ECO:0000256" key="5">
    <source>
        <dbReference type="ARBA" id="ARBA00022801"/>
    </source>
</evidence>
<dbReference type="InterPro" id="IPR011118">
    <property type="entry name" value="Tannase/feruloyl_esterase"/>
</dbReference>
<evidence type="ECO:0000256" key="6">
    <source>
        <dbReference type="ARBA" id="ARBA00022837"/>
    </source>
</evidence>
<organism evidence="9 10">
    <name type="scientific">Bombardia bombarda</name>
    <dbReference type="NCBI Taxonomy" id="252184"/>
    <lineage>
        <taxon>Eukaryota</taxon>
        <taxon>Fungi</taxon>
        <taxon>Dikarya</taxon>
        <taxon>Ascomycota</taxon>
        <taxon>Pezizomycotina</taxon>
        <taxon>Sordariomycetes</taxon>
        <taxon>Sordariomycetidae</taxon>
        <taxon>Sordariales</taxon>
        <taxon>Lasiosphaeriaceae</taxon>
        <taxon>Bombardia</taxon>
    </lineage>
</organism>